<accession>A0A9Q9EWG3</accession>
<evidence type="ECO:0000313" key="2">
    <source>
        <dbReference type="Proteomes" id="UP001056981"/>
    </source>
</evidence>
<protein>
    <recommendedName>
        <fullName evidence="3">DUF2281 domain-containing protein</fullName>
    </recommendedName>
</protein>
<reference evidence="1" key="1">
    <citation type="submission" date="2020-04" db="EMBL/GenBank/DDBJ databases">
        <title>Comparative genomics of oral phylogroup-2 Treponema strains.</title>
        <authorList>
            <person name="Zeng H."/>
            <person name="Chan Y.K."/>
            <person name="Watt R.M."/>
        </authorList>
    </citation>
    <scope>NUCLEOTIDE SEQUENCE</scope>
    <source>
        <strain evidence="1">OMZ 905</strain>
    </source>
</reference>
<evidence type="ECO:0000313" key="1">
    <source>
        <dbReference type="EMBL" id="UTC99613.1"/>
    </source>
</evidence>
<sequence length="64" mass="7795">MSYEILEKRIKALPQYYYQELVNYLDYLTEKIAKNKTLSEEDAFNKMSETSIQTAWEYLKDDTW</sequence>
<dbReference type="RefSeq" id="WP_253700142.1">
    <property type="nucleotide sequence ID" value="NZ_CP051522.1"/>
</dbReference>
<gene>
    <name evidence="1" type="ORF">E4N86_02375</name>
</gene>
<organism evidence="1 2">
    <name type="scientific">Treponema denticola</name>
    <dbReference type="NCBI Taxonomy" id="158"/>
    <lineage>
        <taxon>Bacteria</taxon>
        <taxon>Pseudomonadati</taxon>
        <taxon>Spirochaetota</taxon>
        <taxon>Spirochaetia</taxon>
        <taxon>Spirochaetales</taxon>
        <taxon>Treponemataceae</taxon>
        <taxon>Treponema</taxon>
    </lineage>
</organism>
<dbReference type="AlphaFoldDB" id="A0A9Q9EWG3"/>
<evidence type="ECO:0008006" key="3">
    <source>
        <dbReference type="Google" id="ProtNLM"/>
    </source>
</evidence>
<dbReference type="EMBL" id="CP051635">
    <property type="protein sequence ID" value="UTC99613.1"/>
    <property type="molecule type" value="Genomic_DNA"/>
</dbReference>
<dbReference type="Proteomes" id="UP001056981">
    <property type="component" value="Chromosome"/>
</dbReference>
<name>A0A9Q9EWG3_TREDN</name>
<proteinExistence type="predicted"/>